<dbReference type="AlphaFoldDB" id="A0A2P7QR76"/>
<accession>A0A2P7QR76</accession>
<organism evidence="1 2">
    <name type="scientific">Allosphingosinicella deserti</name>
    <dbReference type="NCBI Taxonomy" id="2116704"/>
    <lineage>
        <taxon>Bacteria</taxon>
        <taxon>Pseudomonadati</taxon>
        <taxon>Pseudomonadota</taxon>
        <taxon>Alphaproteobacteria</taxon>
        <taxon>Sphingomonadales</taxon>
        <taxon>Sphingomonadaceae</taxon>
        <taxon>Allosphingosinicella</taxon>
    </lineage>
</organism>
<dbReference type="EMBL" id="PXYI01000003">
    <property type="protein sequence ID" value="PSJ40461.1"/>
    <property type="molecule type" value="Genomic_DNA"/>
</dbReference>
<comment type="caution">
    <text evidence="1">The sequence shown here is derived from an EMBL/GenBank/DDBJ whole genome shotgun (WGS) entry which is preliminary data.</text>
</comment>
<evidence type="ECO:0000313" key="1">
    <source>
        <dbReference type="EMBL" id="PSJ40461.1"/>
    </source>
</evidence>
<dbReference type="Proteomes" id="UP000241167">
    <property type="component" value="Unassembled WGS sequence"/>
</dbReference>
<name>A0A2P7QR76_9SPHN</name>
<evidence type="ECO:0000313" key="2">
    <source>
        <dbReference type="Proteomes" id="UP000241167"/>
    </source>
</evidence>
<protein>
    <submittedName>
        <fullName evidence="1">Uncharacterized protein</fullName>
    </submittedName>
</protein>
<proteinExistence type="predicted"/>
<gene>
    <name evidence="1" type="ORF">C7I55_08985</name>
</gene>
<reference evidence="1 2" key="1">
    <citation type="submission" date="2018-03" db="EMBL/GenBank/DDBJ databases">
        <title>The draft genome of Sphingosinicella sp. GL-C-18.</title>
        <authorList>
            <person name="Liu L."/>
            <person name="Li L."/>
            <person name="Liang L."/>
            <person name="Zhang X."/>
            <person name="Wang T."/>
        </authorList>
    </citation>
    <scope>NUCLEOTIDE SEQUENCE [LARGE SCALE GENOMIC DNA]</scope>
    <source>
        <strain evidence="1 2">GL-C-18</strain>
    </source>
</reference>
<sequence>MPAHARINTKPVVERACSGATAGAQEIPRAVLAEFILADAGLRVTEVTQGETGAAAGELMRNEIMRAYHSYDQRSVAAPTPAQKHINFFVQQLELEMSKDPRSTRIGAPFPDSKRPWLFTDDRNAVLRCEVGKERKDSTESARLHPRLMLRNSVEDLTASEFKKAGSAKFGYTRVRSRLENGTTKTDSTWTVDATLGLMLGSERSPLPKFVYASYKRQHARTRPEPVLPTGQDQSDADLDVLEGGLGAGFFLPGFHQLTLAGALVTDLNRHSERLKARADLLLAFTSADLGVCALGRGSIHHVAGWRFATRCSITLTAQANHVLDNGSAEFGKNSEFLLAGGQGKWELFPYDNDGPAARVAYRREFRLAGTAPSIKRLDIFAGYRIFASPTFAVDVGLNYARGEDEKSLEHEDRLELSFGVLF</sequence>
<keyword evidence="2" id="KW-1185">Reference proteome</keyword>